<protein>
    <submittedName>
        <fullName evidence="3">Protein amnionless</fullName>
    </submittedName>
</protein>
<dbReference type="Proteomes" id="UP000887581">
    <property type="component" value="Unplaced"/>
</dbReference>
<name>A0A915Q384_9BILA</name>
<accession>A0A915Q384</accession>
<dbReference type="Pfam" id="PF14828">
    <property type="entry name" value="Amnionless"/>
    <property type="match status" value="1"/>
</dbReference>
<dbReference type="WBParaSite" id="sdigi.contig83.g3904.t1">
    <property type="protein sequence ID" value="sdigi.contig83.g3904.t1"/>
    <property type="gene ID" value="sdigi.contig83.g3904"/>
</dbReference>
<reference evidence="3" key="1">
    <citation type="submission" date="2022-11" db="UniProtKB">
        <authorList>
            <consortium name="WormBaseParasite"/>
        </authorList>
    </citation>
    <scope>IDENTIFICATION</scope>
</reference>
<keyword evidence="1" id="KW-0472">Membrane</keyword>
<evidence type="ECO:0000313" key="2">
    <source>
        <dbReference type="Proteomes" id="UP000887581"/>
    </source>
</evidence>
<sequence length="346" mass="39914">MKNSTFNDSLLWTVEGQLQFELGPKLKSMLSINGIHYQWPKFTNTITVLDGLTRKRSEGQFNSNLEPDVINLFEILTAPLKNFIWPSRISKFPPAPANLQLRFLQLSEIHLENVPRIISDNFQKLALICSYQQCQAVAQQCSQKFRPIGHCCEICCSMLRFRATTFNFDKFRNKMENYKRENKVVKEYGLDIAILRVDYNDSVPQYQVVVLAQDGTMHLFEERIYRQVLNELTRLIENDFEISPSLLMLEVEEVVSAGFRNLAKDNLMLAFIIFLVIVTVTIGIIVAVRRDCEFINFRGLFTQKSFYEAVVRWRSRKNEDELELLRNGGSASDTILNDAGASEISN</sequence>
<proteinExistence type="predicted"/>
<keyword evidence="1" id="KW-1133">Transmembrane helix</keyword>
<organism evidence="2 3">
    <name type="scientific">Setaria digitata</name>
    <dbReference type="NCBI Taxonomy" id="48799"/>
    <lineage>
        <taxon>Eukaryota</taxon>
        <taxon>Metazoa</taxon>
        <taxon>Ecdysozoa</taxon>
        <taxon>Nematoda</taxon>
        <taxon>Chromadorea</taxon>
        <taxon>Rhabditida</taxon>
        <taxon>Spirurina</taxon>
        <taxon>Spiruromorpha</taxon>
        <taxon>Filarioidea</taxon>
        <taxon>Setariidae</taxon>
        <taxon>Setaria</taxon>
    </lineage>
</organism>
<keyword evidence="2" id="KW-1185">Reference proteome</keyword>
<dbReference type="AlphaFoldDB" id="A0A915Q384"/>
<keyword evidence="1" id="KW-0812">Transmembrane</keyword>
<evidence type="ECO:0000256" key="1">
    <source>
        <dbReference type="SAM" id="Phobius"/>
    </source>
</evidence>
<dbReference type="InterPro" id="IPR026112">
    <property type="entry name" value="AMN"/>
</dbReference>
<feature type="transmembrane region" description="Helical" evidence="1">
    <location>
        <begin position="267"/>
        <end position="288"/>
    </location>
</feature>
<evidence type="ECO:0000313" key="3">
    <source>
        <dbReference type="WBParaSite" id="sdigi.contig83.g3904.t1"/>
    </source>
</evidence>